<evidence type="ECO:0000313" key="2">
    <source>
        <dbReference type="Proteomes" id="UP001165289"/>
    </source>
</evidence>
<accession>A0AAV7JUV0</accession>
<sequence length="169" mass="18939">MLSEVFLLKLCIITGITAYIVGPVQFKIYSRQAGHLVGNLMRIIRKSTAIYEEVSKDKEIAKVSGELKTGIQQLNKIGQQFSIAKNIIRSPSQIVNFANKYEAIGEKSKKEEVKQIESSKDVNLPQKDEVENVQNGPLYKEQVGGAIYVARTTVLIQQHKNDPYSIQDS</sequence>
<dbReference type="EMBL" id="JAKMXF010000298">
    <property type="protein sequence ID" value="KAI6652671.1"/>
    <property type="molecule type" value="Genomic_DNA"/>
</dbReference>
<reference evidence="1 2" key="1">
    <citation type="journal article" date="2023" name="BMC Biol.">
        <title>The compact genome of the sponge Oopsacas minuta (Hexactinellida) is lacking key metazoan core genes.</title>
        <authorList>
            <person name="Santini S."/>
            <person name="Schenkelaars Q."/>
            <person name="Jourda C."/>
            <person name="Duchesne M."/>
            <person name="Belahbib H."/>
            <person name="Rocher C."/>
            <person name="Selva M."/>
            <person name="Riesgo A."/>
            <person name="Vervoort M."/>
            <person name="Leys S.P."/>
            <person name="Kodjabachian L."/>
            <person name="Le Bivic A."/>
            <person name="Borchiellini C."/>
            <person name="Claverie J.M."/>
            <person name="Renard E."/>
        </authorList>
    </citation>
    <scope>NUCLEOTIDE SEQUENCE [LARGE SCALE GENOMIC DNA]</scope>
    <source>
        <strain evidence="1">SPO-2</strain>
    </source>
</reference>
<proteinExistence type="predicted"/>
<dbReference type="Proteomes" id="UP001165289">
    <property type="component" value="Unassembled WGS sequence"/>
</dbReference>
<evidence type="ECO:0000313" key="1">
    <source>
        <dbReference type="EMBL" id="KAI6652671.1"/>
    </source>
</evidence>
<dbReference type="AlphaFoldDB" id="A0AAV7JUV0"/>
<organism evidence="1 2">
    <name type="scientific">Oopsacas minuta</name>
    <dbReference type="NCBI Taxonomy" id="111878"/>
    <lineage>
        <taxon>Eukaryota</taxon>
        <taxon>Metazoa</taxon>
        <taxon>Porifera</taxon>
        <taxon>Hexactinellida</taxon>
        <taxon>Hexasterophora</taxon>
        <taxon>Lyssacinosida</taxon>
        <taxon>Leucopsacidae</taxon>
        <taxon>Oopsacas</taxon>
    </lineage>
</organism>
<keyword evidence="2" id="KW-1185">Reference proteome</keyword>
<gene>
    <name evidence="1" type="ORF">LOD99_4454</name>
</gene>
<protein>
    <submittedName>
        <fullName evidence="1">Uncharacterized protein</fullName>
    </submittedName>
</protein>
<name>A0AAV7JUV0_9METZ</name>
<comment type="caution">
    <text evidence="1">The sequence shown here is derived from an EMBL/GenBank/DDBJ whole genome shotgun (WGS) entry which is preliminary data.</text>
</comment>